<evidence type="ECO:0000259" key="5">
    <source>
        <dbReference type="Pfam" id="PF22939"/>
    </source>
</evidence>
<dbReference type="InterPro" id="IPR036770">
    <property type="entry name" value="Ankyrin_rpt-contain_sf"/>
</dbReference>
<dbReference type="SMART" id="SM00248">
    <property type="entry name" value="ANK"/>
    <property type="match status" value="24"/>
</dbReference>
<dbReference type="Pfam" id="PF24883">
    <property type="entry name" value="NPHP3_N"/>
    <property type="match status" value="1"/>
</dbReference>
<feature type="repeat" description="ANK" evidence="3">
    <location>
        <begin position="1567"/>
        <end position="1599"/>
    </location>
</feature>
<keyword evidence="2 3" id="KW-0040">ANK repeat</keyword>
<dbReference type="InterPro" id="IPR027417">
    <property type="entry name" value="P-loop_NTPase"/>
</dbReference>
<dbReference type="InterPro" id="IPR054471">
    <property type="entry name" value="GPIID_WHD"/>
</dbReference>
<feature type="repeat" description="ANK" evidence="3">
    <location>
        <begin position="1428"/>
        <end position="1456"/>
    </location>
</feature>
<feature type="repeat" description="ANK" evidence="3">
    <location>
        <begin position="1163"/>
        <end position="1195"/>
    </location>
</feature>
<reference evidence="7" key="2">
    <citation type="submission" date="2021-02" db="EMBL/GenBank/DDBJ databases">
        <title>Aspergillus luchuensis mut. kawachii IFO 4304 genome sequence.</title>
        <authorList>
            <person name="Mori K."/>
            <person name="Kadooka C."/>
            <person name="Goto M."/>
            <person name="Futagami T."/>
        </authorList>
    </citation>
    <scope>NUCLEOTIDE SEQUENCE</scope>
    <source>
        <strain evidence="7">IFO 4308</strain>
    </source>
</reference>
<dbReference type="Gene3D" id="1.25.40.20">
    <property type="entry name" value="Ankyrin repeat-containing domain"/>
    <property type="match status" value="6"/>
</dbReference>
<feature type="repeat" description="ANK" evidence="3">
    <location>
        <begin position="1370"/>
        <end position="1402"/>
    </location>
</feature>
<evidence type="ECO:0000256" key="1">
    <source>
        <dbReference type="ARBA" id="ARBA00022737"/>
    </source>
</evidence>
<dbReference type="PROSITE" id="PS50297">
    <property type="entry name" value="ANK_REP_REGION"/>
    <property type="match status" value="6"/>
</dbReference>
<dbReference type="InterPro" id="IPR051165">
    <property type="entry name" value="Multifunctional_ANK_Repeat"/>
</dbReference>
<dbReference type="InterPro" id="IPR031359">
    <property type="entry name" value="NACHT_N"/>
</dbReference>
<feature type="repeat" description="ANK" evidence="3">
    <location>
        <begin position="1888"/>
        <end position="1920"/>
    </location>
</feature>
<feature type="repeat" description="ANK" evidence="3">
    <location>
        <begin position="1304"/>
        <end position="1336"/>
    </location>
</feature>
<evidence type="ECO:0000256" key="3">
    <source>
        <dbReference type="PROSITE-ProRule" id="PRU00023"/>
    </source>
</evidence>
<evidence type="ECO:0000259" key="6">
    <source>
        <dbReference type="Pfam" id="PF24883"/>
    </source>
</evidence>
<feature type="domain" description="GPI inositol-deacylase winged helix" evidence="5">
    <location>
        <begin position="607"/>
        <end position="681"/>
    </location>
</feature>
<dbReference type="Pfam" id="PF12796">
    <property type="entry name" value="Ank_2"/>
    <property type="match status" value="6"/>
</dbReference>
<dbReference type="OrthoDB" id="7464126at2759"/>
<feature type="repeat" description="ANK" evidence="3">
    <location>
        <begin position="1077"/>
        <end position="1109"/>
    </location>
</feature>
<evidence type="ECO:0000259" key="4">
    <source>
        <dbReference type="Pfam" id="PF17100"/>
    </source>
</evidence>
<dbReference type="Proteomes" id="UP000661280">
    <property type="component" value="Chromosome 8"/>
</dbReference>
<proteinExistence type="predicted"/>
<dbReference type="PANTHER" id="PTHR24123:SF33">
    <property type="entry name" value="PROTEIN HOS4"/>
    <property type="match status" value="1"/>
</dbReference>
<dbReference type="PRINTS" id="PR01415">
    <property type="entry name" value="ANKYRIN"/>
</dbReference>
<feature type="repeat" description="ANK" evidence="3">
    <location>
        <begin position="1855"/>
        <end position="1887"/>
    </location>
</feature>
<feature type="repeat" description="ANK" evidence="3">
    <location>
        <begin position="815"/>
        <end position="847"/>
    </location>
</feature>
<feature type="repeat" description="ANK" evidence="3">
    <location>
        <begin position="1337"/>
        <end position="1369"/>
    </location>
</feature>
<dbReference type="KEGG" id="aluc:AKAW2_80543A"/>
<dbReference type="InterPro" id="IPR056884">
    <property type="entry name" value="NPHP3-like_N"/>
</dbReference>
<dbReference type="InterPro" id="IPR002110">
    <property type="entry name" value="Ankyrin_rpt"/>
</dbReference>
<organism evidence="7 8">
    <name type="scientific">Aspergillus kawachii</name>
    <name type="common">White koji mold</name>
    <name type="synonym">Aspergillus awamori var. kawachi</name>
    <dbReference type="NCBI Taxonomy" id="1069201"/>
    <lineage>
        <taxon>Eukaryota</taxon>
        <taxon>Fungi</taxon>
        <taxon>Dikarya</taxon>
        <taxon>Ascomycota</taxon>
        <taxon>Pezizomycotina</taxon>
        <taxon>Eurotiomycetes</taxon>
        <taxon>Eurotiomycetidae</taxon>
        <taxon>Eurotiales</taxon>
        <taxon>Aspergillaceae</taxon>
        <taxon>Aspergillus</taxon>
        <taxon>Aspergillus subgen. Circumdati</taxon>
    </lineage>
</organism>
<sequence length="2033" mass="223603">MSIFANSTPSLWATALSSLSEKDRRVLKIPNTSSPDTKHILTEILAALETQRDRCKRDKWTTISIGGKELVIRDVCAKIAAHVKKFMQVVDAAVQYDPVHAALPWAGVRLLLQLTFNAFETFGAIVEGLEKATRLIARCGIIEALVIRHSSGTTGAKVGLEEELVKLYSAVLGFLCKAKKHYDGSRMKRVWNLTSRQSLQESVKEMEAAEQKVLVMKGLVDSDRIQNIDHSISQILFTVTSVADGVDNMQTRLDEALADLDKPIVRIADEMSDLHIALKENERSELLQWLSTISVQQHYRETLASVLPGSGEWLLKQPCFVNWKDSSISESFWLHGIPGCGKTKLAAIVVKYLHRQSSGISKPAPIAHFFCSQSPAEPERSDAREILRSLLKQVSLIEGERTIRLPSVEAYQVRRAEASHTGEKPAPLTVEECVELICEIGRGTPLTIVIDALDECSSQQRGILIEALKEIRRQCRDIVKIFVSSRHETDIAAHFEGGEIFEITPTVTEEDISQFIRVEVHSYMHRWSRMHEEPIPLLQRLEEEIIDKLVAGAQGMFLWVRLQLESISDTDRIKDVESIRQAITSFPPTLNKSYEVIYERIQGLGKGPKTVALQSLQWLLCAKRKLSVSEFLAAVSRSPMGSTPISPGLIMDYCCNLVVIDNVADTFRFAHATVREFLESLSDNSILEADSTITQRCLGTYLWGDFSEDGLLQYATQYWPAHVEQLSGSSQRLGIQKPIIEFLTEEEHFEDWIEFLDERPVERGYKWSSALERKLEACLASPPSTLFTVCCFGLSEALECPEIIRIIDVNQTNRHGTSGLYLAARWGYSEVVRKLLQLGADVNGPGYQYGSPLQAASFGGHKDVVKILLDRGVTAPPTEQGEYSSPLQAALASGHDNIAGILIDSGPHLATQIQFNDALETASFKGSTEIVERLLAGKAGSFTPNIRPDPLQVALFGGKARQAKRLLQSCTDVNEVKGYFGNALAAAIAGRKFALVQLVVDAGADLNARGRFGFPLRAAAIANQLDIARYFVDKGADPNIEDNELGDPLQAAATFGKLDMMLLLLSHNTSVNGCGGHFGNALQAACFNGHEQAVRLLIDHGASLNYGGRYRDALQAAVYGGHERIVEILLVAGARLDLGPRDRACPSALDPWTERSEELDIPTDLGPLEVAARRGDVKSVKLLLAKGTIIDSRDARKRDDYSKWFAYIALKIAAFGGHLAVVECLLDSGVDINAEGETLGTPLQAALAGGHFGIADVLLSRGAWIDMHWDLFGSCLQVFCQRGHNEAVRFLLKRGANIEDRGGEHGNALQVACNAGHIDIVKLLLDRGANVRSPGRKNGNALQAASLAGHLDIVKLLVHHGIGVDEADSNSETALCLAAKNGDEHMMKFLLQQGAKVDGTSVLSSSEGLGDLNSGGKPERDNEIVARPLHHASIYGQESAVAILLSSGATVHAKGKLRLEGFVSFSEDDLRRLHWTPLFAACFAGHESTARRLFQYDPWGYVSRDTFTSAVEASLARKKEYISTMLVQEAFNAGFKAEQLDGVFKYACAEGYAAIVTQILEHCSLENWPDAVSVATKRGRSAVVKALLQHGANMDSCDEHGNLWLDIAIEKVRNPGHTWHSFEPHTLRGFNPPNWIDIVPILLCAGADSNDLPNKIREIVPDVVQRGSLDAWKALDYHQHEVLNDPELYPQFLIWASETGDLDKINYVADKYDPSTEDIKSAVIAAIEGVRNNVSPIKALMRLKTPLFFGKGVDGNGDSEPLVIASREESTEIVSVLLQYATHSFSTVEAALKVAISRDHVACARLILDSQFDNPSELITICSRLIKHCFPFNTEPMIEYLLQQGVSPNTRDPETGETLLYIAAMKKDSKGADVLISHGADVHPMGGEHGTALHAAAVSGSWKTVQLLLSEGADVNARGGSYGTPLIAVMAQEWEKDCWQAQFIEPCRLECHRCVARVLLEWDADVDAEGGEFGTALQVAERIGNELGIRMLMGDNTKARIYGKARKLQRCTQNKAKETLYWLSRCVQRHNTK</sequence>
<keyword evidence="8" id="KW-1185">Reference proteome</keyword>
<evidence type="ECO:0000256" key="2">
    <source>
        <dbReference type="ARBA" id="ARBA00023043"/>
    </source>
</evidence>
<dbReference type="Gene3D" id="3.40.50.300">
    <property type="entry name" value="P-loop containing nucleotide triphosphate hydrolases"/>
    <property type="match status" value="1"/>
</dbReference>
<dbReference type="PANTHER" id="PTHR24123">
    <property type="entry name" value="ANKYRIN REPEAT-CONTAINING"/>
    <property type="match status" value="1"/>
</dbReference>
<protein>
    <recommendedName>
        <fullName evidence="9">NWD NACHT-NTPase N-terminal domain-containing protein</fullName>
    </recommendedName>
</protein>
<dbReference type="EMBL" id="AP024432">
    <property type="protein sequence ID" value="BCS04742.1"/>
    <property type="molecule type" value="Genomic_DNA"/>
</dbReference>
<dbReference type="Pfam" id="PF17100">
    <property type="entry name" value="NACHT_N"/>
    <property type="match status" value="1"/>
</dbReference>
<dbReference type="Pfam" id="PF22939">
    <property type="entry name" value="WHD_GPIID"/>
    <property type="match status" value="1"/>
</dbReference>
<gene>
    <name evidence="7" type="ORF">AKAW2_80543A</name>
</gene>
<reference evidence="7" key="1">
    <citation type="submission" date="2021-01" db="EMBL/GenBank/DDBJ databases">
        <authorList>
            <consortium name="Aspergillus luchuensis mut. kawachii IFO 4304 genome sequencing consortium"/>
            <person name="Kazuki M."/>
            <person name="Futagami T."/>
        </authorList>
    </citation>
    <scope>NUCLEOTIDE SEQUENCE</scope>
    <source>
        <strain evidence="7">IFO 4308</strain>
    </source>
</reference>
<keyword evidence="1" id="KW-0677">Repeat</keyword>
<dbReference type="SUPFAM" id="SSF48403">
    <property type="entry name" value="Ankyrin repeat"/>
    <property type="match status" value="4"/>
</dbReference>
<feature type="repeat" description="ANK" evidence="3">
    <location>
        <begin position="1015"/>
        <end position="1043"/>
    </location>
</feature>
<feature type="domain" description="NWD NACHT-NTPase N-terminal" evidence="4">
    <location>
        <begin position="53"/>
        <end position="213"/>
    </location>
</feature>
<evidence type="ECO:0000313" key="8">
    <source>
        <dbReference type="Proteomes" id="UP000661280"/>
    </source>
</evidence>
<accession>A0A7R7WKN5</accession>
<name>A0A7R7WKN5_ASPKA</name>
<dbReference type="SUPFAM" id="SSF52540">
    <property type="entry name" value="P-loop containing nucleoside triphosphate hydrolases"/>
    <property type="match status" value="1"/>
</dbReference>
<feature type="domain" description="Nephrocystin 3-like N-terminal" evidence="6">
    <location>
        <begin position="309"/>
        <end position="486"/>
    </location>
</feature>
<evidence type="ECO:0008006" key="9">
    <source>
        <dbReference type="Google" id="ProtNLM"/>
    </source>
</evidence>
<dbReference type="GeneID" id="64966063"/>
<dbReference type="Pfam" id="PF00023">
    <property type="entry name" value="Ank"/>
    <property type="match status" value="1"/>
</dbReference>
<dbReference type="RefSeq" id="XP_041548504.1">
    <property type="nucleotide sequence ID" value="XM_041681575.1"/>
</dbReference>
<feature type="repeat" description="ANK" evidence="3">
    <location>
        <begin position="1205"/>
        <end position="1237"/>
    </location>
</feature>
<dbReference type="PROSITE" id="PS50088">
    <property type="entry name" value="ANK_REPEAT"/>
    <property type="match status" value="12"/>
</dbReference>
<evidence type="ECO:0000313" key="7">
    <source>
        <dbReference type="EMBL" id="BCS04742.1"/>
    </source>
</evidence>